<dbReference type="RefSeq" id="WP_345087634.1">
    <property type="nucleotide sequence ID" value="NZ_BAAAWG010000013.1"/>
</dbReference>
<gene>
    <name evidence="1" type="ORF">ACFP3M_05940</name>
</gene>
<dbReference type="Gene3D" id="1.25.10.10">
    <property type="entry name" value="Leucine-rich Repeat Variant"/>
    <property type="match status" value="1"/>
</dbReference>
<dbReference type="EMBL" id="JBHSPW010000002">
    <property type="protein sequence ID" value="MFC5892359.1"/>
    <property type="molecule type" value="Genomic_DNA"/>
</dbReference>
<evidence type="ECO:0000313" key="1">
    <source>
        <dbReference type="EMBL" id="MFC5892359.1"/>
    </source>
</evidence>
<keyword evidence="2" id="KW-1185">Reference proteome</keyword>
<sequence>MHHTEGSSLTQLTKLIPKNPFDRERMHRLADQLNWIPVDLGPSDNAQPHEEVWALGDYRTAVHWIEDDAFRVHYIAVEGESRAQAVSDIRNHVEVHTSASLAGLVTGERDTLAVMDSLRMLAMQSSEEFDPEIFAMVRWALNDPEPAVRRVALLASSIMPWAQLDPLLEYVSRHDLDEAVRTDAREALAIFRDRIRN</sequence>
<accession>A0ABW1FHH5</accession>
<evidence type="ECO:0000313" key="2">
    <source>
        <dbReference type="Proteomes" id="UP001596241"/>
    </source>
</evidence>
<organism evidence="1 2">
    <name type="scientific">Streptomyces ramulosus</name>
    <dbReference type="NCBI Taxonomy" id="47762"/>
    <lineage>
        <taxon>Bacteria</taxon>
        <taxon>Bacillati</taxon>
        <taxon>Actinomycetota</taxon>
        <taxon>Actinomycetes</taxon>
        <taxon>Kitasatosporales</taxon>
        <taxon>Streptomycetaceae</taxon>
        <taxon>Streptomyces</taxon>
    </lineage>
</organism>
<comment type="caution">
    <text evidence="1">The sequence shown here is derived from an EMBL/GenBank/DDBJ whole genome shotgun (WGS) entry which is preliminary data.</text>
</comment>
<protein>
    <submittedName>
        <fullName evidence="1">HEAT repeat domain-containing protein</fullName>
    </submittedName>
</protein>
<dbReference type="SUPFAM" id="SSF48371">
    <property type="entry name" value="ARM repeat"/>
    <property type="match status" value="1"/>
</dbReference>
<reference evidence="2" key="1">
    <citation type="journal article" date="2019" name="Int. J. Syst. Evol. Microbiol.">
        <title>The Global Catalogue of Microorganisms (GCM) 10K type strain sequencing project: providing services to taxonomists for standard genome sequencing and annotation.</title>
        <authorList>
            <consortium name="The Broad Institute Genomics Platform"/>
            <consortium name="The Broad Institute Genome Sequencing Center for Infectious Disease"/>
            <person name="Wu L."/>
            <person name="Ma J."/>
        </authorList>
    </citation>
    <scope>NUCLEOTIDE SEQUENCE [LARGE SCALE GENOMIC DNA]</scope>
    <source>
        <strain evidence="2">CGMCC 1.15809</strain>
    </source>
</reference>
<dbReference type="InterPro" id="IPR016024">
    <property type="entry name" value="ARM-type_fold"/>
</dbReference>
<name>A0ABW1FHH5_9ACTN</name>
<dbReference type="Proteomes" id="UP001596241">
    <property type="component" value="Unassembled WGS sequence"/>
</dbReference>
<proteinExistence type="predicted"/>
<dbReference type="InterPro" id="IPR011989">
    <property type="entry name" value="ARM-like"/>
</dbReference>